<evidence type="ECO:0000313" key="2">
    <source>
        <dbReference type="EMBL" id="HJF18435.1"/>
    </source>
</evidence>
<feature type="compositionally biased region" description="Low complexity" evidence="1">
    <location>
        <begin position="107"/>
        <end position="116"/>
    </location>
</feature>
<organism evidence="2 3">
    <name type="scientific">Aeriscardovia aeriphila</name>
    <dbReference type="NCBI Taxonomy" id="218139"/>
    <lineage>
        <taxon>Bacteria</taxon>
        <taxon>Bacillati</taxon>
        <taxon>Actinomycetota</taxon>
        <taxon>Actinomycetes</taxon>
        <taxon>Bifidobacteriales</taxon>
        <taxon>Bifidobacteriaceae</taxon>
        <taxon>Aeriscardovia</taxon>
    </lineage>
</organism>
<feature type="compositionally biased region" description="Polar residues" evidence="1">
    <location>
        <begin position="123"/>
        <end position="134"/>
    </location>
</feature>
<dbReference type="Proteomes" id="UP000715651">
    <property type="component" value="Unassembled WGS sequence"/>
</dbReference>
<dbReference type="EMBL" id="DYWK01000006">
    <property type="protein sequence ID" value="HJF18435.1"/>
    <property type="molecule type" value="Genomic_DNA"/>
</dbReference>
<reference evidence="2" key="2">
    <citation type="submission" date="2021-09" db="EMBL/GenBank/DDBJ databases">
        <authorList>
            <person name="Gilroy R."/>
        </authorList>
    </citation>
    <scope>NUCLEOTIDE SEQUENCE</scope>
    <source>
        <strain evidence="2">578</strain>
    </source>
</reference>
<evidence type="ECO:0000313" key="3">
    <source>
        <dbReference type="Proteomes" id="UP000715651"/>
    </source>
</evidence>
<sequence>MVALLQVGAQRWVTRRFPRLTLSQEEFEISEYLIQWLTIYVVVYQMLFDSLKSLGALLPQITNWQASFEVLLSPSNINAVIQPLLIATWVAIVLEKLSARHSQIVTAADPSASPTPADDDKSQQPQSEESCAVR</sequence>
<evidence type="ECO:0000256" key="1">
    <source>
        <dbReference type="SAM" id="MobiDB-lite"/>
    </source>
</evidence>
<comment type="caution">
    <text evidence="2">The sequence shown here is derived from an EMBL/GenBank/DDBJ whole genome shotgun (WGS) entry which is preliminary data.</text>
</comment>
<feature type="region of interest" description="Disordered" evidence="1">
    <location>
        <begin position="107"/>
        <end position="134"/>
    </location>
</feature>
<name>A0A921FUE4_9BIFI</name>
<proteinExistence type="predicted"/>
<dbReference type="AlphaFoldDB" id="A0A921FUE4"/>
<gene>
    <name evidence="2" type="ORF">K8U78_04730</name>
</gene>
<reference evidence="2" key="1">
    <citation type="journal article" date="2021" name="PeerJ">
        <title>Extensive microbial diversity within the chicken gut microbiome revealed by metagenomics and culture.</title>
        <authorList>
            <person name="Gilroy R."/>
            <person name="Ravi A."/>
            <person name="Getino M."/>
            <person name="Pursley I."/>
            <person name="Horton D.L."/>
            <person name="Alikhan N.F."/>
            <person name="Baker D."/>
            <person name="Gharbi K."/>
            <person name="Hall N."/>
            <person name="Watson M."/>
            <person name="Adriaenssens E.M."/>
            <person name="Foster-Nyarko E."/>
            <person name="Jarju S."/>
            <person name="Secka A."/>
            <person name="Antonio M."/>
            <person name="Oren A."/>
            <person name="Chaudhuri R.R."/>
            <person name="La Ragione R."/>
            <person name="Hildebrand F."/>
            <person name="Pallen M.J."/>
        </authorList>
    </citation>
    <scope>NUCLEOTIDE SEQUENCE</scope>
    <source>
        <strain evidence="2">578</strain>
    </source>
</reference>
<accession>A0A921FUE4</accession>
<protein>
    <submittedName>
        <fullName evidence="2">Uncharacterized protein</fullName>
    </submittedName>
</protein>